<sequence>MINGVLRLQSRQLSSFLRKSARLLDQKSWNHCSLRDYSSKRLIGPKMTTETTAEVPVEANSDIESTKFYFPLKDYLPKDETQQTEFLKKYPEYDGRNVLIAILDTGVDPGLPGLQTTTTGLPKMVDCMDLSGAGDVDTSTVKNANPEGYVVGLTGRKLKIPDSWKNPTGKWHLGMKPLHELYPKKVKQTIVKEKQESYDHSHKMAIADVMRQIEKHEKEVGGTSDKLSDKEERENLN</sequence>
<dbReference type="WBParaSite" id="JU765_v2.g15731.t1">
    <property type="protein sequence ID" value="JU765_v2.g15731.t1"/>
    <property type="gene ID" value="JU765_v2.g15731"/>
</dbReference>
<evidence type="ECO:0000313" key="2">
    <source>
        <dbReference type="WBParaSite" id="JU765_v2.g15731.t1"/>
    </source>
</evidence>
<name>A0AC34QF69_9BILA</name>
<accession>A0AC34QF69</accession>
<reference evidence="2" key="1">
    <citation type="submission" date="2022-11" db="UniProtKB">
        <authorList>
            <consortium name="WormBaseParasite"/>
        </authorList>
    </citation>
    <scope>IDENTIFICATION</scope>
</reference>
<organism evidence="1 2">
    <name type="scientific">Panagrolaimus sp. JU765</name>
    <dbReference type="NCBI Taxonomy" id="591449"/>
    <lineage>
        <taxon>Eukaryota</taxon>
        <taxon>Metazoa</taxon>
        <taxon>Ecdysozoa</taxon>
        <taxon>Nematoda</taxon>
        <taxon>Chromadorea</taxon>
        <taxon>Rhabditida</taxon>
        <taxon>Tylenchina</taxon>
        <taxon>Panagrolaimomorpha</taxon>
        <taxon>Panagrolaimoidea</taxon>
        <taxon>Panagrolaimidae</taxon>
        <taxon>Panagrolaimus</taxon>
    </lineage>
</organism>
<evidence type="ECO:0000313" key="1">
    <source>
        <dbReference type="Proteomes" id="UP000887576"/>
    </source>
</evidence>
<dbReference type="Proteomes" id="UP000887576">
    <property type="component" value="Unplaced"/>
</dbReference>
<proteinExistence type="predicted"/>
<protein>
    <submittedName>
        <fullName evidence="2">Tripeptidyl-peptidase 2</fullName>
    </submittedName>
</protein>